<evidence type="ECO:0000313" key="2">
    <source>
        <dbReference type="Proteomes" id="UP001489719"/>
    </source>
</evidence>
<comment type="caution">
    <text evidence="1">The sequence shown here is derived from an EMBL/GenBank/DDBJ whole genome shotgun (WGS) entry which is preliminary data.</text>
</comment>
<keyword evidence="2" id="KW-1185">Reference proteome</keyword>
<dbReference type="EMBL" id="MU970094">
    <property type="protein sequence ID" value="KAK9321629.1"/>
    <property type="molecule type" value="Genomic_DNA"/>
</dbReference>
<accession>A0ACC3TKF7</accession>
<sequence>MIFKARSLSATDQPTNPNLISVRGLGFPIRLLDTSYETYYCCDSYSNYLFLKMASFLRATGVAAFKNASRLYSSAAGVSRASSPVFTNRYFLASSLAVAGTASYYFYSSMTTPISATSPVFKGDFVDLTLTHVTKISHDTSIFRFAFPEADDDSGLITASAILIKYKDENEKNIIRPYTPISDPRTKGYLDLLVKVYPEGKASKHIHSLKPGDKLAFKGPIIKYPWTPNKDSHIVLIGGGTGITPLYQLIHEITTNRAEDKTDITLLFGNKTVDDILLYDELKSIAAKDDKFTVYFTIEKDAPEGTIPGFISDAVVKKAIGDADLKTLKFFVCGPPGLYNAISGPKISPADQGELTGLLKSYGVEKEQVFKF</sequence>
<name>A0ACC3TKF7_9ASCO</name>
<evidence type="ECO:0000313" key="1">
    <source>
        <dbReference type="EMBL" id="KAK9321629.1"/>
    </source>
</evidence>
<protein>
    <submittedName>
        <fullName evidence="1">Uncharacterized protein</fullName>
    </submittedName>
</protein>
<dbReference type="Proteomes" id="UP001489719">
    <property type="component" value="Unassembled WGS sequence"/>
</dbReference>
<organism evidence="1 2">
    <name type="scientific">Lipomyces orientalis</name>
    <dbReference type="NCBI Taxonomy" id="1233043"/>
    <lineage>
        <taxon>Eukaryota</taxon>
        <taxon>Fungi</taxon>
        <taxon>Dikarya</taxon>
        <taxon>Ascomycota</taxon>
        <taxon>Saccharomycotina</taxon>
        <taxon>Lipomycetes</taxon>
        <taxon>Lipomycetales</taxon>
        <taxon>Lipomycetaceae</taxon>
        <taxon>Lipomyces</taxon>
    </lineage>
</organism>
<reference evidence="2" key="1">
    <citation type="journal article" date="2024" name="Front. Bioeng. Biotechnol.">
        <title>Genome-scale model development and genomic sequencing of the oleaginous clade Lipomyces.</title>
        <authorList>
            <person name="Czajka J.J."/>
            <person name="Han Y."/>
            <person name="Kim J."/>
            <person name="Mondo S.J."/>
            <person name="Hofstad B.A."/>
            <person name="Robles A."/>
            <person name="Haridas S."/>
            <person name="Riley R."/>
            <person name="LaButti K."/>
            <person name="Pangilinan J."/>
            <person name="Andreopoulos W."/>
            <person name="Lipzen A."/>
            <person name="Yan J."/>
            <person name="Wang M."/>
            <person name="Ng V."/>
            <person name="Grigoriev I.V."/>
            <person name="Spatafora J.W."/>
            <person name="Magnuson J.K."/>
            <person name="Baker S.E."/>
            <person name="Pomraning K.R."/>
        </authorList>
    </citation>
    <scope>NUCLEOTIDE SEQUENCE [LARGE SCALE GENOMIC DNA]</scope>
    <source>
        <strain evidence="2">CBS 10300</strain>
    </source>
</reference>
<proteinExistence type="predicted"/>
<gene>
    <name evidence="1" type="ORF">V1517DRAFT_325956</name>
</gene>